<dbReference type="OrthoDB" id="7873082at2"/>
<reference evidence="1 2" key="1">
    <citation type="submission" date="2019-01" db="EMBL/GenBank/DDBJ databases">
        <authorList>
            <person name="Deng T."/>
        </authorList>
    </citation>
    <scope>NUCLEOTIDE SEQUENCE [LARGE SCALE GENOMIC DNA]</scope>
    <source>
        <strain evidence="1 2">F8825</strain>
    </source>
</reference>
<comment type="caution">
    <text evidence="1">The sequence shown here is derived from an EMBL/GenBank/DDBJ whole genome shotgun (WGS) entry which is preliminary data.</text>
</comment>
<dbReference type="RefSeq" id="WP_129333581.1">
    <property type="nucleotide sequence ID" value="NZ_SDVB01000253.1"/>
</dbReference>
<organism evidence="1 2">
    <name type="scientific">Ciceribacter ferrooxidans</name>
    <dbReference type="NCBI Taxonomy" id="2509717"/>
    <lineage>
        <taxon>Bacteria</taxon>
        <taxon>Pseudomonadati</taxon>
        <taxon>Pseudomonadota</taxon>
        <taxon>Alphaproteobacteria</taxon>
        <taxon>Hyphomicrobiales</taxon>
        <taxon>Rhizobiaceae</taxon>
        <taxon>Ciceribacter</taxon>
    </lineage>
</organism>
<dbReference type="AlphaFoldDB" id="A0A4Q2T0I6"/>
<evidence type="ECO:0000313" key="2">
    <source>
        <dbReference type="Proteomes" id="UP000291088"/>
    </source>
</evidence>
<dbReference type="EMBL" id="SDVB01000253">
    <property type="protein sequence ID" value="RYC10188.1"/>
    <property type="molecule type" value="Genomic_DNA"/>
</dbReference>
<proteinExistence type="predicted"/>
<accession>A0A4Q2T0I6</accession>
<dbReference type="Proteomes" id="UP000291088">
    <property type="component" value="Unassembled WGS sequence"/>
</dbReference>
<sequence>MSAVIALILNALTGGLLKAWQAKLSADSDEKRAIADAAIADIKAQSEAKRNQADVIKTGMGYPVFWIAWAIAAIPTAAWHGWGMLDSLVYAGTVLPDVATLPPQLKEYADKVWDSIFYSGAAVGSAHLIASAIRGRR</sequence>
<name>A0A4Q2T0I6_9HYPH</name>
<evidence type="ECO:0000313" key="1">
    <source>
        <dbReference type="EMBL" id="RYC10188.1"/>
    </source>
</evidence>
<protein>
    <submittedName>
        <fullName evidence="1">Uncharacterized protein</fullName>
    </submittedName>
</protein>
<keyword evidence="2" id="KW-1185">Reference proteome</keyword>
<gene>
    <name evidence="1" type="ORF">EUU22_19170</name>
</gene>